<dbReference type="Proteomes" id="UP000241462">
    <property type="component" value="Unassembled WGS sequence"/>
</dbReference>
<evidence type="ECO:0000313" key="5">
    <source>
        <dbReference type="EMBL" id="PSS00662.1"/>
    </source>
</evidence>
<dbReference type="Pfam" id="PF07690">
    <property type="entry name" value="MFS_1"/>
    <property type="match status" value="1"/>
</dbReference>
<dbReference type="OrthoDB" id="2105912at2759"/>
<dbReference type="PANTHER" id="PTHR42910:SF1">
    <property type="entry name" value="MAJOR FACILITATOR SUPERFAMILY (MFS) PROFILE DOMAIN-CONTAINING PROTEIN"/>
    <property type="match status" value="1"/>
</dbReference>
<dbReference type="PROSITE" id="PS50850">
    <property type="entry name" value="MFS"/>
    <property type="match status" value="1"/>
</dbReference>
<feature type="transmembrane region" description="Helical" evidence="3">
    <location>
        <begin position="356"/>
        <end position="380"/>
    </location>
</feature>
<reference evidence="5 6" key="1">
    <citation type="journal article" date="2018" name="Mycol. Prog.">
        <title>Coniella lustricola, a new species from submerged detritus.</title>
        <authorList>
            <person name="Raudabaugh D.B."/>
            <person name="Iturriaga T."/>
            <person name="Carver A."/>
            <person name="Mondo S."/>
            <person name="Pangilinan J."/>
            <person name="Lipzen A."/>
            <person name="He G."/>
            <person name="Amirebrahimi M."/>
            <person name="Grigoriev I.V."/>
            <person name="Miller A.N."/>
        </authorList>
    </citation>
    <scope>NUCLEOTIDE SEQUENCE [LARGE SCALE GENOMIC DNA]</scope>
    <source>
        <strain evidence="5 6">B22-T-1</strain>
    </source>
</reference>
<keyword evidence="3" id="KW-1133">Transmembrane helix</keyword>
<keyword evidence="3" id="KW-0812">Transmembrane</keyword>
<evidence type="ECO:0000256" key="2">
    <source>
        <dbReference type="SAM" id="MobiDB-lite"/>
    </source>
</evidence>
<sequence length="533" mass="57687">MSTTDPIIPGGCQRQPTSSAAVTGQDAKDTNASFEDEKVANTDPRGEDGGTISGGEGTTTSSELEIVFTWAPARCRYDPEHPPQFGLGLNLLFALTATVTVANLYYIQPILYQIADTFNVSFEEASSVATLLQAGYATGLLLLCPLGDIFRRRPYILGLVFLTATMWLALCLTTNFSSFAGISFICGMTTVTPQLMLPLVGDLAPPHRRATCLSLVVSGLSLGMLIARLLSGVIANFTAWRNIYWYAVAAQYSIFGLLLLFLPDYPSKNPGGLNYFRMMWSIVHMYFTEPLLVQACLINFVLSAIFTSFWTTMSFLLSSPPFNYGSLEIGLFALIGIFIICWGPVYSRLVIDKIQYLYSCLLGLFIEIIGVAVGTFIGTFTVGGPVVEAMFIDLGNQACNIALRTAINDINPKARNRVNTCYMVAGFTGQLTGTAVGNHLYAVGGWRASGGCSLGFLGFAFLVCFVKGPREPGWFGWSGGWSIRKTPFAVSQAALPSEAAVTGTTSRNLEEGYGIQFTSIKQSETNGEEIKST</sequence>
<feature type="region of interest" description="Disordered" evidence="2">
    <location>
        <begin position="1"/>
        <end position="59"/>
    </location>
</feature>
<keyword evidence="3" id="KW-0472">Membrane</keyword>
<evidence type="ECO:0000256" key="3">
    <source>
        <dbReference type="SAM" id="Phobius"/>
    </source>
</evidence>
<keyword evidence="6" id="KW-1185">Reference proteome</keyword>
<feature type="transmembrane region" description="Helical" evidence="3">
    <location>
        <begin position="212"/>
        <end position="237"/>
    </location>
</feature>
<evidence type="ECO:0000313" key="6">
    <source>
        <dbReference type="Proteomes" id="UP000241462"/>
    </source>
</evidence>
<feature type="transmembrane region" description="Helical" evidence="3">
    <location>
        <begin position="182"/>
        <end position="200"/>
    </location>
</feature>
<feature type="transmembrane region" description="Helical" evidence="3">
    <location>
        <begin position="156"/>
        <end position="176"/>
    </location>
</feature>
<feature type="transmembrane region" description="Helical" evidence="3">
    <location>
        <begin position="446"/>
        <end position="466"/>
    </location>
</feature>
<dbReference type="SUPFAM" id="SSF103473">
    <property type="entry name" value="MFS general substrate transporter"/>
    <property type="match status" value="1"/>
</dbReference>
<gene>
    <name evidence="5" type="ORF">BD289DRAFT_458449</name>
</gene>
<feature type="transmembrane region" description="Helical" evidence="3">
    <location>
        <begin position="85"/>
        <end position="107"/>
    </location>
</feature>
<feature type="compositionally biased region" description="Basic and acidic residues" evidence="2">
    <location>
        <begin position="35"/>
        <end position="48"/>
    </location>
</feature>
<protein>
    <submittedName>
        <fullName evidence="5">MFS multidrug transporter-like protein</fullName>
    </submittedName>
</protein>
<feature type="transmembrane region" description="Helical" evidence="3">
    <location>
        <begin position="329"/>
        <end position="349"/>
    </location>
</feature>
<organism evidence="5 6">
    <name type="scientific">Coniella lustricola</name>
    <dbReference type="NCBI Taxonomy" id="2025994"/>
    <lineage>
        <taxon>Eukaryota</taxon>
        <taxon>Fungi</taxon>
        <taxon>Dikarya</taxon>
        <taxon>Ascomycota</taxon>
        <taxon>Pezizomycotina</taxon>
        <taxon>Sordariomycetes</taxon>
        <taxon>Sordariomycetidae</taxon>
        <taxon>Diaporthales</taxon>
        <taxon>Schizoparmaceae</taxon>
        <taxon>Coniella</taxon>
    </lineage>
</organism>
<dbReference type="AlphaFoldDB" id="A0A2T3AJB5"/>
<dbReference type="GO" id="GO:0022857">
    <property type="term" value="F:transmembrane transporter activity"/>
    <property type="evidence" value="ECO:0007669"/>
    <property type="project" value="InterPro"/>
</dbReference>
<dbReference type="InterPro" id="IPR011701">
    <property type="entry name" value="MFS"/>
</dbReference>
<feature type="transmembrane region" description="Helical" evidence="3">
    <location>
        <begin position="127"/>
        <end position="144"/>
    </location>
</feature>
<evidence type="ECO:0000256" key="1">
    <source>
        <dbReference type="ARBA" id="ARBA00004141"/>
    </source>
</evidence>
<feature type="transmembrane region" description="Helical" evidence="3">
    <location>
        <begin position="243"/>
        <end position="262"/>
    </location>
</feature>
<dbReference type="CDD" id="cd17324">
    <property type="entry name" value="MFS_NepI_like"/>
    <property type="match status" value="1"/>
</dbReference>
<feature type="domain" description="Major facilitator superfamily (MFS) profile" evidence="4">
    <location>
        <begin position="89"/>
        <end position="467"/>
    </location>
</feature>
<dbReference type="EMBL" id="KZ678382">
    <property type="protein sequence ID" value="PSS00662.1"/>
    <property type="molecule type" value="Genomic_DNA"/>
</dbReference>
<comment type="subcellular location">
    <subcellularLocation>
        <location evidence="1">Membrane</location>
        <topology evidence="1">Multi-pass membrane protein</topology>
    </subcellularLocation>
</comment>
<name>A0A2T3AJB5_9PEZI</name>
<accession>A0A2T3AJB5</accession>
<dbReference type="Gene3D" id="1.20.1250.20">
    <property type="entry name" value="MFS general substrate transporter like domains"/>
    <property type="match status" value="1"/>
</dbReference>
<evidence type="ECO:0000259" key="4">
    <source>
        <dbReference type="PROSITE" id="PS50850"/>
    </source>
</evidence>
<dbReference type="GO" id="GO:0016020">
    <property type="term" value="C:membrane"/>
    <property type="evidence" value="ECO:0007669"/>
    <property type="project" value="UniProtKB-SubCell"/>
</dbReference>
<dbReference type="InterPro" id="IPR036259">
    <property type="entry name" value="MFS_trans_sf"/>
</dbReference>
<dbReference type="InterPro" id="IPR020846">
    <property type="entry name" value="MFS_dom"/>
</dbReference>
<dbReference type="PANTHER" id="PTHR42910">
    <property type="entry name" value="TRANSPORTER SCO4007-RELATED"/>
    <property type="match status" value="1"/>
</dbReference>
<proteinExistence type="predicted"/>
<dbReference type="InParanoid" id="A0A2T3AJB5"/>